<feature type="region of interest" description="Disordered" evidence="1">
    <location>
        <begin position="1"/>
        <end position="41"/>
    </location>
</feature>
<sequence length="295" mass="33979">MPDKKEKSRQATVKPESPNNGGENNGNANENTDGELVFNTGMTGHNSTAPFALIPGFSQAQMFDLMIMIAVTMNIRFEQRFGNFDTNRQQNSPFPNTQDYQPHQEQQSLMPDQNLSHTTDSSHHTNPSQLRAEEVGYFDPEYQPEHGQQEPIINADKHVYYRDVYVFVDRPKDLATRYNIIHVIALYLRGSALMWYSMELTDLERTGLQFASRQSQQRQWQHGTAPQDPVPGRYTNGQRGAPQQQHTQPYKSNNRLPTRIFINDDKAHAYLTEITPDGYGIYGEEDELYQEYQQE</sequence>
<keyword evidence="3" id="KW-1185">Reference proteome</keyword>
<evidence type="ECO:0000313" key="2">
    <source>
        <dbReference type="EMBL" id="CAF9938253.1"/>
    </source>
</evidence>
<dbReference type="EMBL" id="CAJPDT010000107">
    <property type="protein sequence ID" value="CAF9938253.1"/>
    <property type="molecule type" value="Genomic_DNA"/>
</dbReference>
<dbReference type="AlphaFoldDB" id="A0A8H3G843"/>
<reference evidence="2" key="1">
    <citation type="submission" date="2021-03" db="EMBL/GenBank/DDBJ databases">
        <authorList>
            <person name="Tagirdzhanova G."/>
        </authorList>
    </citation>
    <scope>NUCLEOTIDE SEQUENCE</scope>
</reference>
<accession>A0A8H3G843</accession>
<name>A0A8H3G843_9LECA</name>
<dbReference type="Proteomes" id="UP000664534">
    <property type="component" value="Unassembled WGS sequence"/>
</dbReference>
<gene>
    <name evidence="2" type="ORF">IMSHALPRED_000729</name>
</gene>
<feature type="compositionally biased region" description="Low complexity" evidence="1">
    <location>
        <begin position="19"/>
        <end position="31"/>
    </location>
</feature>
<feature type="compositionally biased region" description="Polar residues" evidence="1">
    <location>
        <begin position="214"/>
        <end position="224"/>
    </location>
</feature>
<feature type="region of interest" description="Disordered" evidence="1">
    <location>
        <begin position="214"/>
        <end position="255"/>
    </location>
</feature>
<organism evidence="2 3">
    <name type="scientific">Imshaugia aleurites</name>
    <dbReference type="NCBI Taxonomy" id="172621"/>
    <lineage>
        <taxon>Eukaryota</taxon>
        <taxon>Fungi</taxon>
        <taxon>Dikarya</taxon>
        <taxon>Ascomycota</taxon>
        <taxon>Pezizomycotina</taxon>
        <taxon>Lecanoromycetes</taxon>
        <taxon>OSLEUM clade</taxon>
        <taxon>Lecanoromycetidae</taxon>
        <taxon>Lecanorales</taxon>
        <taxon>Lecanorineae</taxon>
        <taxon>Parmeliaceae</taxon>
        <taxon>Imshaugia</taxon>
    </lineage>
</organism>
<feature type="compositionally biased region" description="Polar residues" evidence="1">
    <location>
        <begin position="235"/>
        <end position="255"/>
    </location>
</feature>
<dbReference type="OrthoDB" id="10671871at2759"/>
<proteinExistence type="predicted"/>
<comment type="caution">
    <text evidence="2">The sequence shown here is derived from an EMBL/GenBank/DDBJ whole genome shotgun (WGS) entry which is preliminary data.</text>
</comment>
<evidence type="ECO:0000313" key="3">
    <source>
        <dbReference type="Proteomes" id="UP000664534"/>
    </source>
</evidence>
<protein>
    <submittedName>
        <fullName evidence="2">Uncharacterized protein</fullName>
    </submittedName>
</protein>
<evidence type="ECO:0000256" key="1">
    <source>
        <dbReference type="SAM" id="MobiDB-lite"/>
    </source>
</evidence>
<feature type="region of interest" description="Disordered" evidence="1">
    <location>
        <begin position="85"/>
        <end position="129"/>
    </location>
</feature>